<organism evidence="1 2">
    <name type="scientific">Hypholoma sublateritium (strain FD-334 SS-4)</name>
    <dbReference type="NCBI Taxonomy" id="945553"/>
    <lineage>
        <taxon>Eukaryota</taxon>
        <taxon>Fungi</taxon>
        <taxon>Dikarya</taxon>
        <taxon>Basidiomycota</taxon>
        <taxon>Agaricomycotina</taxon>
        <taxon>Agaricomycetes</taxon>
        <taxon>Agaricomycetidae</taxon>
        <taxon>Agaricales</taxon>
        <taxon>Agaricineae</taxon>
        <taxon>Strophariaceae</taxon>
        <taxon>Hypholoma</taxon>
    </lineage>
</organism>
<proteinExistence type="predicted"/>
<dbReference type="PANTHER" id="PTHR33321">
    <property type="match status" value="1"/>
</dbReference>
<evidence type="ECO:0000313" key="1">
    <source>
        <dbReference type="EMBL" id="KJA28555.1"/>
    </source>
</evidence>
<reference evidence="2" key="1">
    <citation type="submission" date="2014-04" db="EMBL/GenBank/DDBJ databases">
        <title>Evolutionary Origins and Diversification of the Mycorrhizal Mutualists.</title>
        <authorList>
            <consortium name="DOE Joint Genome Institute"/>
            <consortium name="Mycorrhizal Genomics Consortium"/>
            <person name="Kohler A."/>
            <person name="Kuo A."/>
            <person name="Nagy L.G."/>
            <person name="Floudas D."/>
            <person name="Copeland A."/>
            <person name="Barry K.W."/>
            <person name="Cichocki N."/>
            <person name="Veneault-Fourrey C."/>
            <person name="LaButti K."/>
            <person name="Lindquist E.A."/>
            <person name="Lipzen A."/>
            <person name="Lundell T."/>
            <person name="Morin E."/>
            <person name="Murat C."/>
            <person name="Riley R."/>
            <person name="Ohm R."/>
            <person name="Sun H."/>
            <person name="Tunlid A."/>
            <person name="Henrissat B."/>
            <person name="Grigoriev I.V."/>
            <person name="Hibbett D.S."/>
            <person name="Martin F."/>
        </authorList>
    </citation>
    <scope>NUCLEOTIDE SEQUENCE [LARGE SCALE GENOMIC DNA]</scope>
    <source>
        <strain evidence="2">FD-334 SS-4</strain>
    </source>
</reference>
<evidence type="ECO:0008006" key="3">
    <source>
        <dbReference type="Google" id="ProtNLM"/>
    </source>
</evidence>
<dbReference type="InterPro" id="IPR007541">
    <property type="entry name" value="Uncharacterised_BSP"/>
</dbReference>
<dbReference type="OrthoDB" id="891726at2759"/>
<evidence type="ECO:0000313" key="2">
    <source>
        <dbReference type="Proteomes" id="UP000054270"/>
    </source>
</evidence>
<dbReference type="STRING" id="945553.A0A0D2QAA6"/>
<dbReference type="Pfam" id="PF04450">
    <property type="entry name" value="BSP"/>
    <property type="match status" value="1"/>
</dbReference>
<dbReference type="PANTHER" id="PTHR33321:SF12">
    <property type="entry name" value="PLANT BASIC SECRETORY PROTEIN (BSP) FAMILY PROTEIN"/>
    <property type="match status" value="1"/>
</dbReference>
<protein>
    <recommendedName>
        <fullName evidence="3">Plant basic secretory protein</fullName>
    </recommendedName>
</protein>
<sequence length="242" mass="26295">MPPLPPTPPPRKAPTFRLRVDDLAHPGVAVFFSAVVPADVLQRAVDASMTWLYTRETAPTKYVVKSITLILRAMDGVAHTTGTRTHKEIHLSLDYVLKTRYHAADEITGVLVHEAVHCFQHFARGTCPGGLVEGIADFVRLRAGRAPPHWTRSADGAWDAGYERTAYFLAWLDARGAPTAPEEGTFVRRLNASMRSGAYDARIFETLAGQPVDALWTAYGASFAAPNKAAPDDVPAEAPPPA</sequence>
<dbReference type="OMA" id="DAGYQHT"/>
<name>A0A0D2QAA6_HYPSF</name>
<gene>
    <name evidence="1" type="ORF">HYPSUDRAFT_128954</name>
</gene>
<keyword evidence="2" id="KW-1185">Reference proteome</keyword>
<dbReference type="AlphaFoldDB" id="A0A0D2QAA6"/>
<dbReference type="EMBL" id="KN817521">
    <property type="protein sequence ID" value="KJA28555.1"/>
    <property type="molecule type" value="Genomic_DNA"/>
</dbReference>
<dbReference type="Proteomes" id="UP000054270">
    <property type="component" value="Unassembled WGS sequence"/>
</dbReference>
<accession>A0A0D2QAA6</accession>